<feature type="domain" description="GST C-terminal" evidence="3">
    <location>
        <begin position="97"/>
        <end position="215"/>
    </location>
</feature>
<dbReference type="SUPFAM" id="SSF47616">
    <property type="entry name" value="GST C-terminal domain-like"/>
    <property type="match status" value="1"/>
</dbReference>
<feature type="domain" description="GST N-terminal" evidence="2">
    <location>
        <begin position="8"/>
        <end position="92"/>
    </location>
</feature>
<evidence type="ECO:0000313" key="5">
    <source>
        <dbReference type="Proteomes" id="UP000290975"/>
    </source>
</evidence>
<gene>
    <name evidence="4" type="ORF">MBESOW_P2055</name>
</gene>
<dbReference type="Pfam" id="PF02798">
    <property type="entry name" value="GST_N"/>
    <property type="match status" value="1"/>
</dbReference>
<dbReference type="PROSITE" id="PS50404">
    <property type="entry name" value="GST_NTER"/>
    <property type="match status" value="1"/>
</dbReference>
<proteinExistence type="inferred from homology"/>
<sequence>MEMFKMDKPELELYGARTGNSLRAAIALEEAGLAYVQQFIDLRAGAHRQPDFLALNSAGQVPILVDRRVSLMVLTQSNAIMMHIANAAPERLLPGKSAIRRARFHESFFYFITDVIAPNNAAFQMKLAGKEKEADYLVWRSVAKLEASERFLVDGPYMAGDRFTLADIAGYTIARASEASVAWDRLGRLKAWFDLVGSRDGVRRGLQAFDVRKPN</sequence>
<dbReference type="Proteomes" id="UP000290975">
    <property type="component" value="Unassembled WGS sequence"/>
</dbReference>
<reference evidence="4 5" key="1">
    <citation type="submission" date="2014-12" db="EMBL/GenBank/DDBJ databases">
        <title>Whole genome sequencing of Sphingobium xenophagum OW59.</title>
        <authorList>
            <person name="Ohta Y."/>
            <person name="Nishi S."/>
            <person name="Hatada Y."/>
        </authorList>
    </citation>
    <scope>NUCLEOTIDE SEQUENCE [LARGE SCALE GENOMIC DNA]</scope>
    <source>
        <strain evidence="4 5">OW59</strain>
    </source>
</reference>
<evidence type="ECO:0000313" key="4">
    <source>
        <dbReference type="EMBL" id="GBH30800.1"/>
    </source>
</evidence>
<accession>A0A401J2G1</accession>
<dbReference type="SFLD" id="SFLDS00019">
    <property type="entry name" value="Glutathione_Transferase_(cytos"/>
    <property type="match status" value="1"/>
</dbReference>
<organism evidence="4 5">
    <name type="scientific">Sphingobium xenophagum</name>
    <dbReference type="NCBI Taxonomy" id="121428"/>
    <lineage>
        <taxon>Bacteria</taxon>
        <taxon>Pseudomonadati</taxon>
        <taxon>Pseudomonadota</taxon>
        <taxon>Alphaproteobacteria</taxon>
        <taxon>Sphingomonadales</taxon>
        <taxon>Sphingomonadaceae</taxon>
        <taxon>Sphingobium</taxon>
    </lineage>
</organism>
<dbReference type="SFLD" id="SFLDG00358">
    <property type="entry name" value="Main_(cytGST)"/>
    <property type="match status" value="1"/>
</dbReference>
<dbReference type="Gene3D" id="1.20.1050.10">
    <property type="match status" value="1"/>
</dbReference>
<comment type="similarity">
    <text evidence="1">Belongs to the GST superfamily.</text>
</comment>
<dbReference type="InterPro" id="IPR004045">
    <property type="entry name" value="Glutathione_S-Trfase_N"/>
</dbReference>
<evidence type="ECO:0000259" key="2">
    <source>
        <dbReference type="PROSITE" id="PS50404"/>
    </source>
</evidence>
<dbReference type="AlphaFoldDB" id="A0A401J2G1"/>
<dbReference type="PANTHER" id="PTHR44051">
    <property type="entry name" value="GLUTATHIONE S-TRANSFERASE-RELATED"/>
    <property type="match status" value="1"/>
</dbReference>
<dbReference type="SUPFAM" id="SSF52833">
    <property type="entry name" value="Thioredoxin-like"/>
    <property type="match status" value="1"/>
</dbReference>
<dbReference type="Gene3D" id="3.40.30.10">
    <property type="entry name" value="Glutaredoxin"/>
    <property type="match status" value="1"/>
</dbReference>
<evidence type="ECO:0000259" key="3">
    <source>
        <dbReference type="PROSITE" id="PS50405"/>
    </source>
</evidence>
<keyword evidence="5" id="KW-1185">Reference proteome</keyword>
<dbReference type="Pfam" id="PF00043">
    <property type="entry name" value="GST_C"/>
    <property type="match status" value="1"/>
</dbReference>
<dbReference type="PANTHER" id="PTHR44051:SF8">
    <property type="entry name" value="GLUTATHIONE S-TRANSFERASE GSTA"/>
    <property type="match status" value="1"/>
</dbReference>
<dbReference type="InterPro" id="IPR036282">
    <property type="entry name" value="Glutathione-S-Trfase_C_sf"/>
</dbReference>
<dbReference type="InterPro" id="IPR036249">
    <property type="entry name" value="Thioredoxin-like_sf"/>
</dbReference>
<dbReference type="PROSITE" id="PS50405">
    <property type="entry name" value="GST_CTER"/>
    <property type="match status" value="1"/>
</dbReference>
<comment type="caution">
    <text evidence="4">The sequence shown here is derived from an EMBL/GenBank/DDBJ whole genome shotgun (WGS) entry which is preliminary data.</text>
</comment>
<dbReference type="EMBL" id="BBQY01000005">
    <property type="protein sequence ID" value="GBH30800.1"/>
    <property type="molecule type" value="Genomic_DNA"/>
</dbReference>
<dbReference type="InterPro" id="IPR004046">
    <property type="entry name" value="GST_C"/>
</dbReference>
<name>A0A401J2G1_SPHXE</name>
<dbReference type="InterPro" id="IPR010987">
    <property type="entry name" value="Glutathione-S-Trfase_C-like"/>
</dbReference>
<dbReference type="InterPro" id="IPR040079">
    <property type="entry name" value="Glutathione_S-Trfase"/>
</dbReference>
<evidence type="ECO:0000256" key="1">
    <source>
        <dbReference type="RuleBase" id="RU003494"/>
    </source>
</evidence>
<protein>
    <submittedName>
        <fullName evidence="4">GSH-dependent disulfide-bond oxidoreductase</fullName>
    </submittedName>
</protein>